<evidence type="ECO:0000313" key="2">
    <source>
        <dbReference type="EMBL" id="RSH86660.1"/>
    </source>
</evidence>
<evidence type="ECO:0000256" key="1">
    <source>
        <dbReference type="SAM" id="MobiDB-lite"/>
    </source>
</evidence>
<dbReference type="STRING" id="105984.A0A427Y6E1"/>
<keyword evidence="3" id="KW-1185">Reference proteome</keyword>
<dbReference type="InterPro" id="IPR036047">
    <property type="entry name" value="F-box-like_dom_sf"/>
</dbReference>
<dbReference type="RefSeq" id="XP_028479445.1">
    <property type="nucleotide sequence ID" value="XM_028620473.1"/>
</dbReference>
<evidence type="ECO:0008006" key="4">
    <source>
        <dbReference type="Google" id="ProtNLM"/>
    </source>
</evidence>
<reference evidence="2 3" key="1">
    <citation type="submission" date="2018-11" db="EMBL/GenBank/DDBJ databases">
        <title>Genome sequence of Apiotrichum porosum DSM 27194.</title>
        <authorList>
            <person name="Aliyu H."/>
            <person name="Gorte O."/>
            <person name="Ochsenreither K."/>
        </authorList>
    </citation>
    <scope>NUCLEOTIDE SEQUENCE [LARGE SCALE GENOMIC DNA]</scope>
    <source>
        <strain evidence="2 3">DSM 27194</strain>
    </source>
</reference>
<dbReference type="AlphaFoldDB" id="A0A427Y6E1"/>
<proteinExistence type="predicted"/>
<protein>
    <recommendedName>
        <fullName evidence="4">F-box domain-containing protein</fullName>
    </recommendedName>
</protein>
<name>A0A427Y6E1_9TREE</name>
<dbReference type="OrthoDB" id="3226064at2759"/>
<dbReference type="SUPFAM" id="SSF81383">
    <property type="entry name" value="F-box domain"/>
    <property type="match status" value="1"/>
</dbReference>
<sequence length="588" mass="64831">MGVDFLSYDPTSPLAKDSGAAVVVVDATSPTPSPPNALPSTTTAPPAPPKSHPSHVRIITPQRWPGALTPPPVIVECSPAPNQVNSSFLLLPPEILHRVLVELGIAAPSQLANVAATCQALRVFIYQNKDAALWRDVLLARYDDPRAAGAFPVERKEVAWSQRLQDRVFVDRVFAHWDEEKGPDLSSHLDRLCTTLLDLYLDLPARDPTKDDDGPGSFFAAPATRNGPLLETALRSNAFGHMYLTLLTREASPPTLRPLAGLGMRDHPLRRRRREVINPTLARLHTLLAPQLEVDVEEHREHRGYLRELVYGASNYRADNDWAPLHPSGKVNWTLVNAVSSVMMLNALDVIGMGEQLWSPAVLPMRSGIEGVRGLGFANLKRPDNLGPDEVWDWAGVEGKWYGSYAFLDYADWVQLNEPHLMAIRRGFLTPLDLSTYAEAIGDLMDLRVVVDPGPDAADAAYAELLARTSATRPPVKLPRLTTPLPTSDLLPPIHFHGTSAQQGASITLPSEGPLSFVRGVVRLTADDPPEIRWTIVIRYSGEDRWRLEGVQVGGRCSRRGFFGVWTDALKEQHSPNGPVWYWKPPSA</sequence>
<feature type="region of interest" description="Disordered" evidence="1">
    <location>
        <begin position="26"/>
        <end position="56"/>
    </location>
</feature>
<dbReference type="GeneID" id="39589474"/>
<dbReference type="Proteomes" id="UP000279236">
    <property type="component" value="Unassembled WGS sequence"/>
</dbReference>
<dbReference type="EMBL" id="RSCE01000002">
    <property type="protein sequence ID" value="RSH86660.1"/>
    <property type="molecule type" value="Genomic_DNA"/>
</dbReference>
<organism evidence="2 3">
    <name type="scientific">Apiotrichum porosum</name>
    <dbReference type="NCBI Taxonomy" id="105984"/>
    <lineage>
        <taxon>Eukaryota</taxon>
        <taxon>Fungi</taxon>
        <taxon>Dikarya</taxon>
        <taxon>Basidiomycota</taxon>
        <taxon>Agaricomycotina</taxon>
        <taxon>Tremellomycetes</taxon>
        <taxon>Trichosporonales</taxon>
        <taxon>Trichosporonaceae</taxon>
        <taxon>Apiotrichum</taxon>
    </lineage>
</organism>
<gene>
    <name evidence="2" type="ORF">EHS24_004931</name>
</gene>
<accession>A0A427Y6E1</accession>
<evidence type="ECO:0000313" key="3">
    <source>
        <dbReference type="Proteomes" id="UP000279236"/>
    </source>
</evidence>
<comment type="caution">
    <text evidence="2">The sequence shown here is derived from an EMBL/GenBank/DDBJ whole genome shotgun (WGS) entry which is preliminary data.</text>
</comment>